<keyword evidence="2" id="KW-0347">Helicase</keyword>
<accession>A0ABN9VXP3</accession>
<evidence type="ECO:0000313" key="4">
    <source>
        <dbReference type="EMBL" id="CAK0877396.1"/>
    </source>
</evidence>
<reference evidence="4" key="1">
    <citation type="submission" date="2023-10" db="EMBL/GenBank/DDBJ databases">
        <authorList>
            <person name="Chen Y."/>
            <person name="Shah S."/>
            <person name="Dougan E. K."/>
            <person name="Thang M."/>
            <person name="Chan C."/>
        </authorList>
    </citation>
    <scope>NUCLEOTIDE SEQUENCE [LARGE SCALE GENOMIC DNA]</scope>
</reference>
<dbReference type="InterPro" id="IPR014001">
    <property type="entry name" value="Helicase_ATP-bd"/>
</dbReference>
<dbReference type="InterPro" id="IPR027417">
    <property type="entry name" value="P-loop_NTPase"/>
</dbReference>
<dbReference type="Pfam" id="PF00270">
    <property type="entry name" value="DEAD"/>
    <property type="match status" value="1"/>
</dbReference>
<sequence>MLKTRQARLRKGVAVLCATPGRLAYHLEHTSALGTDGLRSLVLDEADRLLDMGFEPQIRAIHRAVVGERRGSVQTLLVSATLSPAVRRLAEWLLRWLYQSFQEFTLTVQDATEDAVQCCIQLQDSFQAAQATSANMPFFGHELHGVAGRGPSTWSGVIG</sequence>
<evidence type="ECO:0000256" key="2">
    <source>
        <dbReference type="ARBA" id="ARBA00022806"/>
    </source>
</evidence>
<keyword evidence="2" id="KW-0547">Nucleotide-binding</keyword>
<feature type="domain" description="Helicase ATP-binding" evidence="3">
    <location>
        <begin position="1"/>
        <end position="100"/>
    </location>
</feature>
<keyword evidence="5" id="KW-1185">Reference proteome</keyword>
<keyword evidence="2" id="KW-0067">ATP-binding</keyword>
<dbReference type="Proteomes" id="UP001189429">
    <property type="component" value="Unassembled WGS sequence"/>
</dbReference>
<keyword evidence="1" id="KW-0378">Hydrolase</keyword>
<dbReference type="EMBL" id="CAUYUJ010017733">
    <property type="protein sequence ID" value="CAK0877396.1"/>
    <property type="molecule type" value="Genomic_DNA"/>
</dbReference>
<evidence type="ECO:0000256" key="1">
    <source>
        <dbReference type="ARBA" id="ARBA00022801"/>
    </source>
</evidence>
<comment type="caution">
    <text evidence="4">The sequence shown here is derived from an EMBL/GenBank/DDBJ whole genome shotgun (WGS) entry which is preliminary data.</text>
</comment>
<gene>
    <name evidence="4" type="ORF">PCOR1329_LOCUS61477</name>
</gene>
<proteinExistence type="predicted"/>
<dbReference type="PANTHER" id="PTHR47958">
    <property type="entry name" value="ATP-DEPENDENT RNA HELICASE DBP3"/>
    <property type="match status" value="1"/>
</dbReference>
<evidence type="ECO:0000313" key="5">
    <source>
        <dbReference type="Proteomes" id="UP001189429"/>
    </source>
</evidence>
<dbReference type="Gene3D" id="3.40.50.300">
    <property type="entry name" value="P-loop containing nucleotide triphosphate hydrolases"/>
    <property type="match status" value="1"/>
</dbReference>
<dbReference type="SUPFAM" id="SSF52540">
    <property type="entry name" value="P-loop containing nucleoside triphosphate hydrolases"/>
    <property type="match status" value="1"/>
</dbReference>
<organism evidence="4 5">
    <name type="scientific">Prorocentrum cordatum</name>
    <dbReference type="NCBI Taxonomy" id="2364126"/>
    <lineage>
        <taxon>Eukaryota</taxon>
        <taxon>Sar</taxon>
        <taxon>Alveolata</taxon>
        <taxon>Dinophyceae</taxon>
        <taxon>Prorocentrales</taxon>
        <taxon>Prorocentraceae</taxon>
        <taxon>Prorocentrum</taxon>
    </lineage>
</organism>
<dbReference type="InterPro" id="IPR011545">
    <property type="entry name" value="DEAD/DEAH_box_helicase_dom"/>
</dbReference>
<evidence type="ECO:0000259" key="3">
    <source>
        <dbReference type="PROSITE" id="PS51192"/>
    </source>
</evidence>
<dbReference type="PROSITE" id="PS51192">
    <property type="entry name" value="HELICASE_ATP_BIND_1"/>
    <property type="match status" value="1"/>
</dbReference>
<name>A0ABN9VXP3_9DINO</name>
<protein>
    <recommendedName>
        <fullName evidence="3">Helicase ATP-binding domain-containing protein</fullName>
    </recommendedName>
</protein>
<dbReference type="PROSITE" id="PS00039">
    <property type="entry name" value="DEAD_ATP_HELICASE"/>
    <property type="match status" value="1"/>
</dbReference>
<dbReference type="InterPro" id="IPR000629">
    <property type="entry name" value="RNA-helicase_DEAD-box_CS"/>
</dbReference>